<dbReference type="GeneID" id="20252648"/>
<protein>
    <recommendedName>
        <fullName evidence="2">N-acetylglucosaminylphosphatidylinositol deacetylase</fullName>
        <ecNumber evidence="2">3.5.1.89</ecNumber>
    </recommendedName>
</protein>
<dbReference type="HOGENOM" id="CLU_034979_1_0_1"/>
<dbReference type="Pfam" id="PF02585">
    <property type="entry name" value="PIG-L"/>
    <property type="match status" value="1"/>
</dbReference>
<evidence type="ECO:0000313" key="4">
    <source>
        <dbReference type="Proteomes" id="UP000030746"/>
    </source>
</evidence>
<dbReference type="GO" id="GO:0000225">
    <property type="term" value="F:N-acetylglucosaminylphosphatidylinositol deacetylase activity"/>
    <property type="evidence" value="ECO:0007669"/>
    <property type="project" value="UniProtKB-EC"/>
</dbReference>
<dbReference type="RefSeq" id="XP_009057612.1">
    <property type="nucleotide sequence ID" value="XM_009059364.1"/>
</dbReference>
<feature type="non-terminal residue" evidence="3">
    <location>
        <position position="1"/>
    </location>
</feature>
<dbReference type="CTD" id="20252648"/>
<sequence>LLVFAHPDDECMFFGPALTTLIEDNEISILCLTSGNFYNIGNIRKGELVKSAEVFGIKSDGVNIIDKKEIPDDGDVHWDRDVVSNEIINIINKTTPDIILTFDYYGVSGHRNHGELFYCLQSILHDTRKLEIPEVYSLESISIWRKYISILDILYTLLSYNQHKLLFISTLHQVLTTQKAMYCHWSQLLWFRRLYIIFSRYMFINT</sequence>
<name>V4A994_LOTGI</name>
<dbReference type="GO" id="GO:0005783">
    <property type="term" value="C:endoplasmic reticulum"/>
    <property type="evidence" value="ECO:0007669"/>
    <property type="project" value="TreeGrafter"/>
</dbReference>
<evidence type="ECO:0000313" key="3">
    <source>
        <dbReference type="EMBL" id="ESO91650.1"/>
    </source>
</evidence>
<proteinExistence type="inferred from homology"/>
<dbReference type="OrthoDB" id="440160at2759"/>
<feature type="non-terminal residue" evidence="3">
    <location>
        <position position="206"/>
    </location>
</feature>
<dbReference type="InterPro" id="IPR024078">
    <property type="entry name" value="LmbE-like_dom_sf"/>
</dbReference>
<evidence type="ECO:0000256" key="2">
    <source>
        <dbReference type="ARBA" id="ARBA00012176"/>
    </source>
</evidence>
<dbReference type="OMA" id="YVLESVN"/>
<dbReference type="SUPFAM" id="SSF102588">
    <property type="entry name" value="LmbE-like"/>
    <property type="match status" value="1"/>
</dbReference>
<reference evidence="3 4" key="1">
    <citation type="journal article" date="2013" name="Nature">
        <title>Insights into bilaterian evolution from three spiralian genomes.</title>
        <authorList>
            <person name="Simakov O."/>
            <person name="Marletaz F."/>
            <person name="Cho S.J."/>
            <person name="Edsinger-Gonzales E."/>
            <person name="Havlak P."/>
            <person name="Hellsten U."/>
            <person name="Kuo D.H."/>
            <person name="Larsson T."/>
            <person name="Lv J."/>
            <person name="Arendt D."/>
            <person name="Savage R."/>
            <person name="Osoegawa K."/>
            <person name="de Jong P."/>
            <person name="Grimwood J."/>
            <person name="Chapman J.A."/>
            <person name="Shapiro H."/>
            <person name="Aerts A."/>
            <person name="Otillar R.P."/>
            <person name="Terry A.Y."/>
            <person name="Boore J.L."/>
            <person name="Grigoriev I.V."/>
            <person name="Lindberg D.R."/>
            <person name="Seaver E.C."/>
            <person name="Weisblat D.A."/>
            <person name="Putnam N.H."/>
            <person name="Rokhsar D.S."/>
        </authorList>
    </citation>
    <scope>NUCLEOTIDE SEQUENCE [LARGE SCALE GENOMIC DNA]</scope>
</reference>
<gene>
    <name evidence="3" type="ORF">LOTGIDRAFT_85239</name>
</gene>
<keyword evidence="4" id="KW-1185">Reference proteome</keyword>
<dbReference type="Gene3D" id="3.40.50.10320">
    <property type="entry name" value="LmbE-like"/>
    <property type="match status" value="1"/>
</dbReference>
<dbReference type="EMBL" id="KB202237">
    <property type="protein sequence ID" value="ESO91650.1"/>
    <property type="molecule type" value="Genomic_DNA"/>
</dbReference>
<dbReference type="UniPathway" id="UPA00196"/>
<dbReference type="GO" id="GO:0006506">
    <property type="term" value="P:GPI anchor biosynthetic process"/>
    <property type="evidence" value="ECO:0007669"/>
    <property type="project" value="UniProtKB-UniPathway"/>
</dbReference>
<accession>V4A994</accession>
<dbReference type="GO" id="GO:0016020">
    <property type="term" value="C:membrane"/>
    <property type="evidence" value="ECO:0007669"/>
    <property type="project" value="GOC"/>
</dbReference>
<comment type="similarity">
    <text evidence="1">Belongs to the PIGL family.</text>
</comment>
<dbReference type="PANTHER" id="PTHR12993">
    <property type="entry name" value="N-ACETYLGLUCOSAMINYL-PHOSPHATIDYLINOSITOL DE-N-ACETYLASE-RELATED"/>
    <property type="match status" value="1"/>
</dbReference>
<evidence type="ECO:0000256" key="1">
    <source>
        <dbReference type="ARBA" id="ARBA00006066"/>
    </source>
</evidence>
<dbReference type="PANTHER" id="PTHR12993:SF11">
    <property type="entry name" value="N-ACETYLGLUCOSAMINYL-PHOSPHATIDYLINOSITOL DE-N-ACETYLASE"/>
    <property type="match status" value="1"/>
</dbReference>
<dbReference type="Proteomes" id="UP000030746">
    <property type="component" value="Unassembled WGS sequence"/>
</dbReference>
<dbReference type="KEGG" id="lgi:LOTGIDRAFT_85239"/>
<organism evidence="3 4">
    <name type="scientific">Lottia gigantea</name>
    <name type="common">Giant owl limpet</name>
    <dbReference type="NCBI Taxonomy" id="225164"/>
    <lineage>
        <taxon>Eukaryota</taxon>
        <taxon>Metazoa</taxon>
        <taxon>Spiralia</taxon>
        <taxon>Lophotrochozoa</taxon>
        <taxon>Mollusca</taxon>
        <taxon>Gastropoda</taxon>
        <taxon>Patellogastropoda</taxon>
        <taxon>Lottioidea</taxon>
        <taxon>Lottiidae</taxon>
        <taxon>Lottia</taxon>
    </lineage>
</organism>
<dbReference type="InterPro" id="IPR003737">
    <property type="entry name" value="GlcNAc_PI_deacetylase-related"/>
</dbReference>
<dbReference type="EC" id="3.5.1.89" evidence="2"/>
<dbReference type="STRING" id="225164.V4A994"/>
<dbReference type="AlphaFoldDB" id="V4A994"/>